<comment type="caution">
    <text evidence="2">The sequence shown here is derived from an EMBL/GenBank/DDBJ whole genome shotgun (WGS) entry which is preliminary data.</text>
</comment>
<name>A0A2G5T3F9_9PELO</name>
<feature type="domain" description="Sdz-33 F-box" evidence="1">
    <location>
        <begin position="146"/>
        <end position="210"/>
    </location>
</feature>
<dbReference type="OrthoDB" id="5881011at2759"/>
<accession>A0A2G5T3F9</accession>
<dbReference type="AlphaFoldDB" id="A0A2G5T3F9"/>
<organism evidence="2 3">
    <name type="scientific">Caenorhabditis nigoni</name>
    <dbReference type="NCBI Taxonomy" id="1611254"/>
    <lineage>
        <taxon>Eukaryota</taxon>
        <taxon>Metazoa</taxon>
        <taxon>Ecdysozoa</taxon>
        <taxon>Nematoda</taxon>
        <taxon>Chromadorea</taxon>
        <taxon>Rhabditida</taxon>
        <taxon>Rhabditina</taxon>
        <taxon>Rhabditomorpha</taxon>
        <taxon>Rhabditoidea</taxon>
        <taxon>Rhabditidae</taxon>
        <taxon>Peloderinae</taxon>
        <taxon>Caenorhabditis</taxon>
    </lineage>
</organism>
<proteinExistence type="predicted"/>
<dbReference type="STRING" id="1611254.A0A2G5T3F9"/>
<dbReference type="Pfam" id="PF07735">
    <property type="entry name" value="FBA_2"/>
    <property type="match status" value="1"/>
</dbReference>
<gene>
    <name evidence="2" type="primary">Cnig_chr_X.g26502</name>
    <name evidence="2" type="ORF">B9Z55_026502</name>
</gene>
<evidence type="ECO:0000259" key="1">
    <source>
        <dbReference type="Pfam" id="PF07735"/>
    </source>
</evidence>
<dbReference type="InterPro" id="IPR053222">
    <property type="entry name" value="Zygotic_Embryogenesis-Asso"/>
</dbReference>
<dbReference type="PANTHER" id="PTHR22899:SF0">
    <property type="entry name" value="F-BOX ASSOCIATED DOMAIN-CONTAINING PROTEIN-RELATED"/>
    <property type="match status" value="1"/>
</dbReference>
<protein>
    <recommendedName>
        <fullName evidence="1">Sdz-33 F-box domain-containing protein</fullName>
    </recommendedName>
</protein>
<keyword evidence="3" id="KW-1185">Reference proteome</keyword>
<dbReference type="Proteomes" id="UP000230233">
    <property type="component" value="Chromosome X"/>
</dbReference>
<evidence type="ECO:0000313" key="3">
    <source>
        <dbReference type="Proteomes" id="UP000230233"/>
    </source>
</evidence>
<evidence type="ECO:0000313" key="2">
    <source>
        <dbReference type="EMBL" id="PIC21800.1"/>
    </source>
</evidence>
<dbReference type="InterPro" id="IPR012885">
    <property type="entry name" value="F-box_Sdz-33"/>
</dbReference>
<dbReference type="EMBL" id="PDUG01000006">
    <property type="protein sequence ID" value="PIC21800.1"/>
    <property type="molecule type" value="Genomic_DNA"/>
</dbReference>
<sequence>MITLLFDGFLLKFKFLMIRQISEGTTSLNDLPVIITVVKENGRTSKLTTLLNQGMNLGEWIQHLCSFTEFNDSIRHHADFYIGRIMFDLQTLRNTFPKLQSIGIDGGNAETNEHTIFIAQTILKAFLPDVRSVQLNEVPLQENLSLQHIGMANLKRLETDYQSNLNIDDLCALNVERYITQTNQIAPRCLNRFFKLWIKGSNPMLRELDILCDTEIVPDWNVFLRGLKAEDVAAEDDSKKFKIVNYRGICAEIKFENFDGFYGVKFEVHID</sequence>
<dbReference type="PANTHER" id="PTHR22899">
    <property type="entry name" value="CYCLIN-RELATED F-BOX FAMILY"/>
    <property type="match status" value="1"/>
</dbReference>
<reference evidence="3" key="1">
    <citation type="submission" date="2017-10" db="EMBL/GenBank/DDBJ databases">
        <title>Rapid genome shrinkage in a self-fertile nematode reveals novel sperm competition proteins.</title>
        <authorList>
            <person name="Yin D."/>
            <person name="Schwarz E.M."/>
            <person name="Thomas C.G."/>
            <person name="Felde R.L."/>
            <person name="Korf I.F."/>
            <person name="Cutter A.D."/>
            <person name="Schartner C.M."/>
            <person name="Ralston E.J."/>
            <person name="Meyer B.J."/>
            <person name="Haag E.S."/>
        </authorList>
    </citation>
    <scope>NUCLEOTIDE SEQUENCE [LARGE SCALE GENOMIC DNA]</scope>
    <source>
        <strain evidence="3">JU1422</strain>
    </source>
</reference>